<feature type="compositionally biased region" description="Polar residues" evidence="1">
    <location>
        <begin position="360"/>
        <end position="369"/>
    </location>
</feature>
<sequence>MNNGVWRQWPALQDMPATLPAELEYQRGVFGKVHKARSDFRWIARSQGFHRGEELEETLYLGSQDKPCPLAFWRCLKTDYFAGVAYPSRAQDAAQRGGFLEKQIADLGRSGLPAALSALLSLRVVWQWNDSIWWDRQEGGNWSQSDSVLPIAAADCPGLDLEGLEDRLGKAIAEGLAGLMELGKESLAYFYASLLAGETPAILPSTKPLGPEALAALLLPLPRPLADRLSLLGWVPSNLYELKDLGKCWDGAVLSVDQNAPELSAKAKEFQAEAEKLTRALLENRPEDLAPAKPCYQASIAEPGVQNSKPPLDGEESIQAEKTAVSEAILAPRNGAALETTALGEQELEGATKGGPIPSHTKNSFPESTSHSRQCIWSGRYDAVCELDMGVGDTDSLTHLLLEFSRRARRRVLNRDVLSNGLEKNYKLGSEPAKRLAMQIREWISQMENPPELADSAQWAFKLAQLRVVARMLDTPSTPDFTDPEEQRIHRAFAGRDCRRSNNAGWQ</sequence>
<proteinExistence type="predicted"/>
<comment type="caution">
    <text evidence="2">The sequence shown here is derived from an EMBL/GenBank/DDBJ whole genome shotgun (WGS) entry which is preliminary data.</text>
</comment>
<protein>
    <submittedName>
        <fullName evidence="2">Uncharacterized protein</fullName>
    </submittedName>
</protein>
<name>A0A2W4TJL1_9GAMM</name>
<reference evidence="2 3" key="1">
    <citation type="journal article" date="2018" name="Aquat. Microb. Ecol.">
        <title>Gammaproteobacterial methanotrophs dominate.</title>
        <authorList>
            <person name="Rissanen A.J."/>
            <person name="Saarenheimo J."/>
            <person name="Tiirola M."/>
            <person name="Peura S."/>
            <person name="Aalto S.L."/>
            <person name="Karvinen A."/>
            <person name="Nykanen H."/>
        </authorList>
    </citation>
    <scope>NUCLEOTIDE SEQUENCE [LARGE SCALE GENOMIC DNA]</scope>
    <source>
        <strain evidence="2">AMbin10</strain>
    </source>
</reference>
<evidence type="ECO:0000256" key="1">
    <source>
        <dbReference type="SAM" id="MobiDB-lite"/>
    </source>
</evidence>
<dbReference type="AlphaFoldDB" id="A0A2W4TJL1"/>
<organism evidence="2 3">
    <name type="scientific">Candidatus Methylumidiphilus alinenensis</name>
    <dbReference type="NCBI Taxonomy" id="2202197"/>
    <lineage>
        <taxon>Bacteria</taxon>
        <taxon>Pseudomonadati</taxon>
        <taxon>Pseudomonadota</taxon>
        <taxon>Gammaproteobacteria</taxon>
        <taxon>Methylococcales</taxon>
        <taxon>Candidatus Methylumidiphilus</taxon>
    </lineage>
</organism>
<accession>A0A2W4TJL1</accession>
<evidence type="ECO:0000313" key="3">
    <source>
        <dbReference type="Proteomes" id="UP000249396"/>
    </source>
</evidence>
<evidence type="ECO:0000313" key="2">
    <source>
        <dbReference type="EMBL" id="PZN84574.1"/>
    </source>
</evidence>
<feature type="region of interest" description="Disordered" evidence="1">
    <location>
        <begin position="349"/>
        <end position="369"/>
    </location>
</feature>
<dbReference type="Proteomes" id="UP000249396">
    <property type="component" value="Unassembled WGS sequence"/>
</dbReference>
<gene>
    <name evidence="2" type="ORF">DM484_02655</name>
</gene>
<dbReference type="EMBL" id="QJPH01000150">
    <property type="protein sequence ID" value="PZN84574.1"/>
    <property type="molecule type" value="Genomic_DNA"/>
</dbReference>